<dbReference type="GO" id="GO:0047091">
    <property type="term" value="F:L-lysine 6-monooxygenase (NADPH) activity"/>
    <property type="evidence" value="ECO:0007669"/>
    <property type="project" value="UniProtKB-EC"/>
</dbReference>
<dbReference type="Pfam" id="PF13434">
    <property type="entry name" value="Lys_Orn_oxgnase"/>
    <property type="match status" value="1"/>
</dbReference>
<evidence type="ECO:0000256" key="8">
    <source>
        <dbReference type="ARBA" id="ARBA00022857"/>
    </source>
</evidence>
<evidence type="ECO:0000256" key="14">
    <source>
        <dbReference type="ARBA" id="ARBA00048407"/>
    </source>
</evidence>
<reference evidence="15 16" key="1">
    <citation type="submission" date="2018-07" db="EMBL/GenBank/DDBJ databases">
        <title>Genomic Encyclopedia of Type Strains, Phase IV (KMG-IV): sequencing the most valuable type-strain genomes for metagenomic binning, comparative biology and taxonomic classification.</title>
        <authorList>
            <person name="Goeker M."/>
        </authorList>
    </citation>
    <scope>NUCLEOTIDE SEQUENCE [LARGE SCALE GENOMIC DNA]</scope>
    <source>
        <strain evidence="15 16">DSM 25281</strain>
    </source>
</reference>
<dbReference type="OrthoDB" id="7527071at2"/>
<comment type="caution">
    <text evidence="15">The sequence shown here is derived from an EMBL/GenBank/DDBJ whole genome shotgun (WGS) entry which is preliminary data.</text>
</comment>
<dbReference type="InterPro" id="IPR036188">
    <property type="entry name" value="FAD/NAD-bd_sf"/>
</dbReference>
<comment type="pathway">
    <text evidence="2">Siderophore biosynthesis.</text>
</comment>
<keyword evidence="6" id="KW-0285">Flavoprotein</keyword>
<dbReference type="InterPro" id="IPR025700">
    <property type="entry name" value="Lys/Orn_oxygenase"/>
</dbReference>
<comment type="similarity">
    <text evidence="3">Belongs to the lysine N(6)-hydroxylase/L-ornithine N(5)-oxygenase family.</text>
</comment>
<comment type="cofactor">
    <cofactor evidence="1">
        <name>FAD</name>
        <dbReference type="ChEBI" id="CHEBI:57692"/>
    </cofactor>
</comment>
<evidence type="ECO:0000256" key="3">
    <source>
        <dbReference type="ARBA" id="ARBA00007588"/>
    </source>
</evidence>
<evidence type="ECO:0000313" key="15">
    <source>
        <dbReference type="EMBL" id="RDI42240.1"/>
    </source>
</evidence>
<dbReference type="SUPFAM" id="SSF51905">
    <property type="entry name" value="FAD/NAD(P)-binding domain"/>
    <property type="match status" value="2"/>
</dbReference>
<keyword evidence="16" id="KW-1185">Reference proteome</keyword>
<keyword evidence="8" id="KW-0521">NADP</keyword>
<dbReference type="EC" id="1.14.13.59" evidence="4"/>
<dbReference type="PANTHER" id="PTHR42802:SF1">
    <property type="entry name" value="L-ORNITHINE N(5)-MONOOXYGENASE"/>
    <property type="match status" value="1"/>
</dbReference>
<dbReference type="RefSeq" id="WP_114745630.1">
    <property type="nucleotide sequence ID" value="NZ_QQAY01000005.1"/>
</dbReference>
<name>A0A370GFZ7_9BACI</name>
<dbReference type="Gene3D" id="3.50.50.60">
    <property type="entry name" value="FAD/NAD(P)-binding domain"/>
    <property type="match status" value="1"/>
</dbReference>
<dbReference type="AlphaFoldDB" id="A0A370GFZ7"/>
<keyword evidence="7" id="KW-0274">FAD</keyword>
<evidence type="ECO:0000256" key="9">
    <source>
        <dbReference type="ARBA" id="ARBA00023002"/>
    </source>
</evidence>
<dbReference type="PANTHER" id="PTHR42802">
    <property type="entry name" value="MONOOXYGENASE"/>
    <property type="match status" value="1"/>
</dbReference>
<sequence length="440" mass="50922">MERKEIIDIIGIGIGPFNLGLAALLEDTEIKAEFFDQSPEFKWHPGMLIDGTDLQVPIIADLVTFANPQSKFTFLNYLHTKNRLYKFFFFNQMEIPRKEYNAYARWVVSQLDFCHFGKRVIDVMDRKDSTMPHYEVIIENCESGEREKWKAKHIVLGTGSTPLVPEGLTGMPEEDVFHSSQFLYRKAETQKAGSITVIGSGQSAAEIFLTLLKEQEDHDYHLTWFTRSDGMLQLESSKLGQELFSPDYIDFFHELPLDQRMEALTTLKYLRNGVEPATLGEIYDTLYHYSSDEEKNDIIIQPATEVKSIEESDGAYSLTCEQKRDGYEFKYPSEKVVMATGYKPNIPAWFNDHFKKQIVWEDEEKTKFKVTRDYRLVFKEDRENLFFTLTNLEHSHGSAATHLGLSVERNINIINAIAGKEIYKNHQDTVFSQFSMNVQK</sequence>
<evidence type="ECO:0000256" key="13">
    <source>
        <dbReference type="ARBA" id="ARBA00032738"/>
    </source>
</evidence>
<evidence type="ECO:0000256" key="7">
    <source>
        <dbReference type="ARBA" id="ARBA00022827"/>
    </source>
</evidence>
<evidence type="ECO:0000256" key="6">
    <source>
        <dbReference type="ARBA" id="ARBA00022630"/>
    </source>
</evidence>
<evidence type="ECO:0000313" key="16">
    <source>
        <dbReference type="Proteomes" id="UP000255326"/>
    </source>
</evidence>
<dbReference type="EMBL" id="QQAY01000005">
    <property type="protein sequence ID" value="RDI42240.1"/>
    <property type="molecule type" value="Genomic_DNA"/>
</dbReference>
<evidence type="ECO:0000256" key="10">
    <source>
        <dbReference type="ARBA" id="ARBA00029939"/>
    </source>
</evidence>
<evidence type="ECO:0000256" key="12">
    <source>
        <dbReference type="ARBA" id="ARBA00032493"/>
    </source>
</evidence>
<evidence type="ECO:0000256" key="1">
    <source>
        <dbReference type="ARBA" id="ARBA00001974"/>
    </source>
</evidence>
<dbReference type="GO" id="GO:0006879">
    <property type="term" value="P:intracellular iron ion homeostasis"/>
    <property type="evidence" value="ECO:0007669"/>
    <property type="project" value="TreeGrafter"/>
</dbReference>
<dbReference type="Proteomes" id="UP000255326">
    <property type="component" value="Unassembled WGS sequence"/>
</dbReference>
<comment type="catalytic activity">
    <reaction evidence="14">
        <text>L-lysine + NADPH + O2 = N(6)-hydroxy-L-lysine + NADP(+) + H2O</text>
        <dbReference type="Rhea" id="RHEA:23228"/>
        <dbReference type="ChEBI" id="CHEBI:15377"/>
        <dbReference type="ChEBI" id="CHEBI:15379"/>
        <dbReference type="ChEBI" id="CHEBI:32551"/>
        <dbReference type="ChEBI" id="CHEBI:57783"/>
        <dbReference type="ChEBI" id="CHEBI:57820"/>
        <dbReference type="ChEBI" id="CHEBI:58349"/>
        <dbReference type="EC" id="1.14.13.59"/>
    </reaction>
</comment>
<proteinExistence type="inferred from homology"/>
<organism evidence="15 16">
    <name type="scientific">Falsibacillus pallidus</name>
    <dbReference type="NCBI Taxonomy" id="493781"/>
    <lineage>
        <taxon>Bacteria</taxon>
        <taxon>Bacillati</taxon>
        <taxon>Bacillota</taxon>
        <taxon>Bacilli</taxon>
        <taxon>Bacillales</taxon>
        <taxon>Bacillaceae</taxon>
        <taxon>Falsibacillus</taxon>
    </lineage>
</organism>
<evidence type="ECO:0000256" key="4">
    <source>
        <dbReference type="ARBA" id="ARBA00013076"/>
    </source>
</evidence>
<gene>
    <name evidence="15" type="ORF">DFR59_10579</name>
</gene>
<evidence type="ECO:0000256" key="2">
    <source>
        <dbReference type="ARBA" id="ARBA00004924"/>
    </source>
</evidence>
<evidence type="ECO:0000256" key="11">
    <source>
        <dbReference type="ARBA" id="ARBA00031158"/>
    </source>
</evidence>
<keyword evidence="9" id="KW-0560">Oxidoreductase</keyword>
<accession>A0A370GFZ7</accession>
<evidence type="ECO:0000256" key="5">
    <source>
        <dbReference type="ARBA" id="ARBA00016406"/>
    </source>
</evidence>
<protein>
    <recommendedName>
        <fullName evidence="5">L-lysine N6-monooxygenase MbtG</fullName>
        <ecNumber evidence="4">1.14.13.59</ecNumber>
    </recommendedName>
    <alternativeName>
        <fullName evidence="13">Lysine 6-N-hydroxylase</fullName>
    </alternativeName>
    <alternativeName>
        <fullName evidence="12">Lysine N6-hydroxylase</fullName>
    </alternativeName>
    <alternativeName>
        <fullName evidence="10">Lysine-N-oxygenase</fullName>
    </alternativeName>
    <alternativeName>
        <fullName evidence="11">Mycobactin synthase protein G</fullName>
    </alternativeName>
</protein>